<dbReference type="PROSITE" id="PS00414">
    <property type="entry name" value="PROFILIN"/>
    <property type="match status" value="1"/>
</dbReference>
<dbReference type="Pfam" id="PF01571">
    <property type="entry name" value="GCV_T"/>
    <property type="match status" value="1"/>
</dbReference>
<accession>A0ABS7X0I4</accession>
<evidence type="ECO:0000313" key="2">
    <source>
        <dbReference type="EMBL" id="MBZ9568396.1"/>
    </source>
</evidence>
<feature type="domain" description="GCVT N-terminal" evidence="1">
    <location>
        <begin position="29"/>
        <end position="150"/>
    </location>
</feature>
<dbReference type="PANTHER" id="PTHR22602">
    <property type="entry name" value="TRANSFERASE CAF17, MITOCHONDRIAL-RELATED"/>
    <property type="match status" value="1"/>
</dbReference>
<protein>
    <submittedName>
        <fullName evidence="2">Folate-binding protein YgfZ</fullName>
    </submittedName>
</protein>
<dbReference type="InterPro" id="IPR027310">
    <property type="entry name" value="Profilin_CS"/>
</dbReference>
<dbReference type="InterPro" id="IPR045179">
    <property type="entry name" value="YgfZ/GcvT"/>
</dbReference>
<proteinExistence type="predicted"/>
<dbReference type="PANTHER" id="PTHR22602:SF0">
    <property type="entry name" value="TRANSFERASE CAF17, MITOCHONDRIAL-RELATED"/>
    <property type="match status" value="1"/>
</dbReference>
<organism evidence="2 3">
    <name type="scientific">Modicisalibacter tunisiensis</name>
    <dbReference type="NCBI Taxonomy" id="390637"/>
    <lineage>
        <taxon>Bacteria</taxon>
        <taxon>Pseudomonadati</taxon>
        <taxon>Pseudomonadota</taxon>
        <taxon>Gammaproteobacteria</taxon>
        <taxon>Oceanospirillales</taxon>
        <taxon>Halomonadaceae</taxon>
        <taxon>Modicisalibacter</taxon>
    </lineage>
</organism>
<comment type="caution">
    <text evidence="2">The sequence shown here is derived from an EMBL/GenBank/DDBJ whole genome shotgun (WGS) entry which is preliminary data.</text>
</comment>
<dbReference type="Gene3D" id="3.30.70.1400">
    <property type="entry name" value="Aminomethyltransferase beta-barrel domains"/>
    <property type="match status" value="1"/>
</dbReference>
<dbReference type="InterPro" id="IPR017703">
    <property type="entry name" value="YgfZ/GCV_T_CS"/>
</dbReference>
<dbReference type="EMBL" id="JAGXFD010000001">
    <property type="protein sequence ID" value="MBZ9568396.1"/>
    <property type="molecule type" value="Genomic_DNA"/>
</dbReference>
<gene>
    <name evidence="2" type="ORF">KGQ91_12025</name>
</gene>
<dbReference type="RefSeq" id="WP_224421070.1">
    <property type="nucleotide sequence ID" value="NZ_JAGXFD010000001.1"/>
</dbReference>
<dbReference type="Gene3D" id="2.40.30.160">
    <property type="match status" value="1"/>
</dbReference>
<dbReference type="NCBIfam" id="TIGR03317">
    <property type="entry name" value="ygfZ_signature"/>
    <property type="match status" value="1"/>
</dbReference>
<evidence type="ECO:0000313" key="3">
    <source>
        <dbReference type="Proteomes" id="UP001319883"/>
    </source>
</evidence>
<dbReference type="SUPFAM" id="SSF103025">
    <property type="entry name" value="Folate-binding domain"/>
    <property type="match status" value="1"/>
</dbReference>
<reference evidence="2 3" key="1">
    <citation type="submission" date="2021-05" db="EMBL/GenBank/DDBJ databases">
        <title>Petroleum and Energy Research Collection (APPE): ex situ preservation of microbial diversity associated with the oil industry and exploitation of its biotechnological potential.</title>
        <authorList>
            <person name="Paixao C.T.M."/>
            <person name="Gomes M.B."/>
            <person name="Oliveira V.M."/>
        </authorList>
    </citation>
    <scope>NUCLEOTIDE SEQUENCE [LARGE SCALE GENOMIC DNA]</scope>
    <source>
        <strain evidence="2 3">LIT2</strain>
    </source>
</reference>
<keyword evidence="3" id="KW-1185">Reference proteome</keyword>
<evidence type="ECO:0000259" key="1">
    <source>
        <dbReference type="Pfam" id="PF01571"/>
    </source>
</evidence>
<dbReference type="Gene3D" id="3.30.70.1630">
    <property type="match status" value="1"/>
</dbReference>
<name>A0ABS7X0I4_9GAMM</name>
<sequence length="349" mass="37852">MTDWNAYLDGLGARRVDDRHRDFGDPHQARQAQEATALMPLVHLGVLEVSGSDAKRFLQGQTSAQLDLADGDLAAPTAFCTPKGRMLANAQLLHPAPDTYWLVMTAGLVEPLRAHLGKFAPFYQVTLCDRDDLALIGLSGRDAPALLETRLDVRPPAVWHQARLGEGVVLRHPGSVARLLLCLPATAAREAWEALARNAVTMGNAVWQWQDIQAGLAWLDAGQQDAYLPQMFNWEALGGVSFKKGCYTGQEVVARAHFRGQVKKRLVRAQLGGATLPTIGDDVTDADGKPRGEVVAAALDAHDRAEVLAVLTTREVPEPLSVAGQPLQRLKLPYPVERLDPEAMAAGDH</sequence>
<dbReference type="InterPro" id="IPR006222">
    <property type="entry name" value="GCVT_N"/>
</dbReference>
<dbReference type="Proteomes" id="UP001319883">
    <property type="component" value="Unassembled WGS sequence"/>
</dbReference>